<feature type="binding site" evidence="2">
    <location>
        <position position="145"/>
    </location>
    <ligand>
        <name>Mn(2+)</name>
        <dbReference type="ChEBI" id="CHEBI:29035"/>
        <label>2</label>
    </ligand>
</feature>
<dbReference type="EC" id="3.5.1.32" evidence="4"/>
<evidence type="ECO:0000313" key="5">
    <source>
        <dbReference type="Proteomes" id="UP000573327"/>
    </source>
</evidence>
<dbReference type="InterPro" id="IPR011650">
    <property type="entry name" value="Peptidase_M20_dimer"/>
</dbReference>
<feature type="binding site" evidence="2">
    <location>
        <position position="111"/>
    </location>
    <ligand>
        <name>Mn(2+)</name>
        <dbReference type="ChEBI" id="CHEBI:29035"/>
        <label>2</label>
    </ligand>
</feature>
<dbReference type="Gene3D" id="3.30.70.360">
    <property type="match status" value="1"/>
</dbReference>
<feature type="domain" description="Peptidase M20 dimerisation" evidence="3">
    <location>
        <begin position="195"/>
        <end position="290"/>
    </location>
</feature>
<comment type="cofactor">
    <cofactor evidence="2">
        <name>Mn(2+)</name>
        <dbReference type="ChEBI" id="CHEBI:29035"/>
    </cofactor>
    <text evidence="2">The Mn(2+) ion enhances activity.</text>
</comment>
<evidence type="ECO:0000259" key="3">
    <source>
        <dbReference type="Pfam" id="PF07687"/>
    </source>
</evidence>
<feature type="binding site" evidence="2">
    <location>
        <position position="172"/>
    </location>
    <ligand>
        <name>Mn(2+)</name>
        <dbReference type="ChEBI" id="CHEBI:29035"/>
        <label>2</label>
    </ligand>
</feature>
<evidence type="ECO:0000256" key="2">
    <source>
        <dbReference type="PIRSR" id="PIRSR005962-1"/>
    </source>
</evidence>
<keyword evidence="5" id="KW-1185">Reference proteome</keyword>
<dbReference type="InterPro" id="IPR036264">
    <property type="entry name" value="Bact_exopeptidase_dim_dom"/>
</dbReference>
<dbReference type="PANTHER" id="PTHR11014:SF63">
    <property type="entry name" value="METALLOPEPTIDASE, PUTATIVE (AFU_ORTHOLOGUE AFUA_6G09600)-RELATED"/>
    <property type="match status" value="1"/>
</dbReference>
<proteinExistence type="predicted"/>
<dbReference type="GO" id="GO:0019877">
    <property type="term" value="P:diaminopimelate biosynthetic process"/>
    <property type="evidence" value="ECO:0007669"/>
    <property type="project" value="UniProtKB-ARBA"/>
</dbReference>
<dbReference type="AlphaFoldDB" id="A0A7W7WK40"/>
<sequence length="415" mass="42960">MGELALDGPELAELAGLYRELHANPELSGAEHRTAAEIARRVEKLGYQVTTGVGGTGVVGVLRNGEGPTVLLRADFDGLPVREETGLPYASTAVGVDPDGKEVPVMHACGHDMHVTCLVGALGLLVRGRKAWSGTVLAVFQPAEETGTGALAMVADGLFERFGRPDVVLGQHVAPYPAGMVGLHAGPAFAATDALRIRMFGKGAHGSRPESAIDPVVMAAATVLRLQTVVSREIAATETAVVTVGSLHAGTKDNIIPAEAELRVNIRSYTPEVRAAVLAGVERIVRAEAAASGAVREPEFTPLDSFPVLVNDHAAVDRARAALVARLGERSVVDPGPVTGSEDVGAFGAAAGVPTCYWLFGGADPAEYARAEAAGRVAQDVPSNHSPHFAPVIEPTLSTGITALVTVATAWLGRD</sequence>
<organism evidence="4 5">
    <name type="scientific">Kitasatospora gansuensis</name>
    <dbReference type="NCBI Taxonomy" id="258050"/>
    <lineage>
        <taxon>Bacteria</taxon>
        <taxon>Bacillati</taxon>
        <taxon>Actinomycetota</taxon>
        <taxon>Actinomycetes</taxon>
        <taxon>Kitasatosporales</taxon>
        <taxon>Streptomycetaceae</taxon>
        <taxon>Kitasatospora</taxon>
    </lineage>
</organism>
<dbReference type="RefSeq" id="WP_184921589.1">
    <property type="nucleotide sequence ID" value="NZ_JACHJR010000001.1"/>
</dbReference>
<keyword evidence="1 4" id="KW-0378">Hydrolase</keyword>
<dbReference type="GO" id="GO:0046872">
    <property type="term" value="F:metal ion binding"/>
    <property type="evidence" value="ECO:0007669"/>
    <property type="project" value="UniProtKB-KW"/>
</dbReference>
<dbReference type="EMBL" id="JACHJR010000001">
    <property type="protein sequence ID" value="MBB4950427.1"/>
    <property type="molecule type" value="Genomic_DNA"/>
</dbReference>
<dbReference type="Pfam" id="PF01546">
    <property type="entry name" value="Peptidase_M20"/>
    <property type="match status" value="1"/>
</dbReference>
<dbReference type="GO" id="GO:0050118">
    <property type="term" value="F:N-acetyldiaminopimelate deacetylase activity"/>
    <property type="evidence" value="ECO:0007669"/>
    <property type="project" value="UniProtKB-ARBA"/>
</dbReference>
<feature type="binding site" evidence="2">
    <location>
        <position position="385"/>
    </location>
    <ligand>
        <name>Mn(2+)</name>
        <dbReference type="ChEBI" id="CHEBI:29035"/>
        <label>2</label>
    </ligand>
</feature>
<dbReference type="PIRSF" id="PIRSF005962">
    <property type="entry name" value="Pept_M20D_amidohydro"/>
    <property type="match status" value="1"/>
</dbReference>
<dbReference type="InterPro" id="IPR017439">
    <property type="entry name" value="Amidohydrolase"/>
</dbReference>
<dbReference type="SUPFAM" id="SSF55031">
    <property type="entry name" value="Bacterial exopeptidase dimerisation domain"/>
    <property type="match status" value="1"/>
</dbReference>
<dbReference type="NCBIfam" id="TIGR01891">
    <property type="entry name" value="amidohydrolases"/>
    <property type="match status" value="1"/>
</dbReference>
<keyword evidence="2" id="KW-0464">Manganese</keyword>
<reference evidence="4 5" key="1">
    <citation type="submission" date="2020-08" db="EMBL/GenBank/DDBJ databases">
        <title>Sequencing the genomes of 1000 actinobacteria strains.</title>
        <authorList>
            <person name="Klenk H.-P."/>
        </authorList>
    </citation>
    <scope>NUCLEOTIDE SEQUENCE [LARGE SCALE GENOMIC DNA]</scope>
    <source>
        <strain evidence="4 5">DSM 44786</strain>
    </source>
</reference>
<dbReference type="Proteomes" id="UP000573327">
    <property type="component" value="Unassembled WGS sequence"/>
</dbReference>
<evidence type="ECO:0000256" key="1">
    <source>
        <dbReference type="ARBA" id="ARBA00022801"/>
    </source>
</evidence>
<dbReference type="InterPro" id="IPR002933">
    <property type="entry name" value="Peptidase_M20"/>
</dbReference>
<accession>A0A7W7WK40</accession>
<protein>
    <submittedName>
        <fullName evidence="4">Hippurate hydrolase</fullName>
        <ecNumber evidence="4">3.5.1.32</ecNumber>
    </submittedName>
</protein>
<name>A0A7W7WK40_9ACTN</name>
<dbReference type="Pfam" id="PF07687">
    <property type="entry name" value="M20_dimer"/>
    <property type="match status" value="1"/>
</dbReference>
<dbReference type="SUPFAM" id="SSF53187">
    <property type="entry name" value="Zn-dependent exopeptidases"/>
    <property type="match status" value="1"/>
</dbReference>
<dbReference type="GO" id="GO:0047980">
    <property type="term" value="F:hippurate hydrolase activity"/>
    <property type="evidence" value="ECO:0007669"/>
    <property type="project" value="UniProtKB-EC"/>
</dbReference>
<evidence type="ECO:0000313" key="4">
    <source>
        <dbReference type="EMBL" id="MBB4950427.1"/>
    </source>
</evidence>
<dbReference type="Gene3D" id="3.40.630.10">
    <property type="entry name" value="Zn peptidases"/>
    <property type="match status" value="1"/>
</dbReference>
<dbReference type="FunFam" id="3.30.70.360:FF:000001">
    <property type="entry name" value="N-acetyldiaminopimelate deacetylase"/>
    <property type="match status" value="1"/>
</dbReference>
<gene>
    <name evidence="4" type="ORF">F4556_005962</name>
</gene>
<dbReference type="PANTHER" id="PTHR11014">
    <property type="entry name" value="PEPTIDASE M20 FAMILY MEMBER"/>
    <property type="match status" value="1"/>
</dbReference>
<feature type="binding site" evidence="2">
    <location>
        <position position="109"/>
    </location>
    <ligand>
        <name>Mn(2+)</name>
        <dbReference type="ChEBI" id="CHEBI:29035"/>
        <label>2</label>
    </ligand>
</feature>
<comment type="caution">
    <text evidence="4">The sequence shown here is derived from an EMBL/GenBank/DDBJ whole genome shotgun (WGS) entry which is preliminary data.</text>
</comment>
<keyword evidence="2" id="KW-0479">Metal-binding</keyword>